<protein>
    <submittedName>
        <fullName evidence="1">Uncharacterized protein</fullName>
    </submittedName>
</protein>
<dbReference type="GeneID" id="92743232"/>
<dbReference type="RefSeq" id="WP_039197616.1">
    <property type="nucleotide sequence ID" value="NZ_LR134310.1"/>
</dbReference>
<organism evidence="1 2">
    <name type="scientific">Actinobacillus equuli</name>
    <dbReference type="NCBI Taxonomy" id="718"/>
    <lineage>
        <taxon>Bacteria</taxon>
        <taxon>Pseudomonadati</taxon>
        <taxon>Pseudomonadota</taxon>
        <taxon>Gammaproteobacteria</taxon>
        <taxon>Pasteurellales</taxon>
        <taxon>Pasteurellaceae</taxon>
        <taxon>Actinobacillus</taxon>
    </lineage>
</organism>
<dbReference type="Pfam" id="PF21852">
    <property type="entry name" value="DUF6911"/>
    <property type="match status" value="1"/>
</dbReference>
<dbReference type="AlphaFoldDB" id="A0AAX3FKS7"/>
<name>A0AAX3FKS7_ACTEU</name>
<gene>
    <name evidence="1" type="ORF">NCTC8529_00613</name>
</gene>
<accession>A0AAX3FKS7</accession>
<sequence length="130" mass="15277">MNNFYFSGFVINENQREQIYKNISSISDMENFIKFFMSHPNGVMILSDESKEDDDNFSELYLYKDGEFYMPVLHINVSDDLEVKNIKGEGEGWCLFQGEPYPNNMITKDIEIVFSVFREFYLTGKVESMV</sequence>
<dbReference type="Proteomes" id="UP000268529">
    <property type="component" value="Chromosome"/>
</dbReference>
<evidence type="ECO:0000313" key="2">
    <source>
        <dbReference type="Proteomes" id="UP000268529"/>
    </source>
</evidence>
<reference evidence="1 2" key="1">
    <citation type="submission" date="2018-12" db="EMBL/GenBank/DDBJ databases">
        <authorList>
            <consortium name="Pathogen Informatics"/>
        </authorList>
    </citation>
    <scope>NUCLEOTIDE SEQUENCE [LARGE SCALE GENOMIC DNA]</scope>
    <source>
        <strain evidence="1 2">NCTC8529</strain>
    </source>
</reference>
<dbReference type="EMBL" id="LR134310">
    <property type="protein sequence ID" value="VEE90074.1"/>
    <property type="molecule type" value="Genomic_DNA"/>
</dbReference>
<proteinExistence type="predicted"/>
<dbReference type="InterPro" id="IPR054205">
    <property type="entry name" value="DUF6911"/>
</dbReference>
<evidence type="ECO:0000313" key="1">
    <source>
        <dbReference type="EMBL" id="VEE90074.1"/>
    </source>
</evidence>